<accession>A0A4R6QZC5</accession>
<reference evidence="2 3" key="1">
    <citation type="submission" date="2019-03" db="EMBL/GenBank/DDBJ databases">
        <title>Genomic Encyclopedia of Type Strains, Phase IV (KMG-IV): sequencing the most valuable type-strain genomes for metagenomic binning, comparative biology and taxonomic classification.</title>
        <authorList>
            <person name="Goeker M."/>
        </authorList>
    </citation>
    <scope>NUCLEOTIDE SEQUENCE [LARGE SCALE GENOMIC DNA]</scope>
    <source>
        <strain evidence="2 3">DSM 11901</strain>
    </source>
</reference>
<proteinExistence type="predicted"/>
<dbReference type="Proteomes" id="UP000294593">
    <property type="component" value="Unassembled WGS sequence"/>
</dbReference>
<sequence>PKTPAKGASSRHCGHLSTPNHGRRSFVQTFLRRELSLVESALASGAIVITRPAPPPLAHLSDDAIRERYPRRTSETKRRERSDCALLQTRDREWAWIKPLLEYVEAAPADAFETVVLTGMIQERSAEIGRQPRDLYNALHRVLALACGKNSLLPATPKCGGAGKQREPQKSDRLGRKNGAFLDGLIPSPGIHLSEIDKQRLALGWSAFLKEGRSVQEAWLLTCGAWWADGAHIVDGQELPRLLPAHMRPTLAQFRYWGPRDECGKSAFELLLRQSEWEKRYRPKLGTVFDGLVGVGQMGILDATSTDQAIVSLTSRLKALGACHRIMVHEGMSDVICGVYCGLEAPSGRTAQMAVLNAAMNKVGYFGRFGVAITNEQVPAVQFRKLLADNGELRNKGSIHAMTSVNSAIEFVERRRSERKGPVEGGHHSIHRLVDNKGDGWTHGRQRERGENHSAIAACWTWFEYMRELLRAIVYYNCHHDATDFMSRHPFRTEMRRDGVAPNRAAIYAWCVKNNRISSPAMDIDLLRAKLLPEMNAVVRQNGVFLLRPDRGLKNEVVLGHRFSGPRAMELNWHRGGVKSFVVKVRVDPDNLERIWYLDELGIHPLTNLSNDILLLREGTMHDSLAMQDEQNVARIVDKSVQDQAASDLLFGILDVNLRARAAKRDEINSLGRKVTKTELRSNISENRAEEAGLIGKLIDPIDRAPRLVPGNELTEAKQEADRGTLLSTENVTTVGKVDTALSAFRRARAQR</sequence>
<name>A0A4R6QZC5_9BURK</name>
<dbReference type="EMBL" id="SNXW01000022">
    <property type="protein sequence ID" value="TDP78634.1"/>
    <property type="molecule type" value="Genomic_DNA"/>
</dbReference>
<evidence type="ECO:0000313" key="2">
    <source>
        <dbReference type="EMBL" id="TDP78634.1"/>
    </source>
</evidence>
<feature type="non-terminal residue" evidence="2">
    <location>
        <position position="1"/>
    </location>
</feature>
<evidence type="ECO:0000313" key="3">
    <source>
        <dbReference type="Proteomes" id="UP000294593"/>
    </source>
</evidence>
<comment type="caution">
    <text evidence="2">The sequence shown here is derived from an EMBL/GenBank/DDBJ whole genome shotgun (WGS) entry which is preliminary data.</text>
</comment>
<dbReference type="RefSeq" id="WP_208110810.1">
    <property type="nucleotide sequence ID" value="NZ_SNXW01000022.1"/>
</dbReference>
<organism evidence="2 3">
    <name type="scientific">Aquabacterium commune</name>
    <dbReference type="NCBI Taxonomy" id="70586"/>
    <lineage>
        <taxon>Bacteria</taxon>
        <taxon>Pseudomonadati</taxon>
        <taxon>Pseudomonadota</taxon>
        <taxon>Betaproteobacteria</taxon>
        <taxon>Burkholderiales</taxon>
        <taxon>Aquabacterium</taxon>
    </lineage>
</organism>
<feature type="region of interest" description="Disordered" evidence="1">
    <location>
        <begin position="1"/>
        <end position="20"/>
    </location>
</feature>
<feature type="region of interest" description="Disordered" evidence="1">
    <location>
        <begin position="420"/>
        <end position="448"/>
    </location>
</feature>
<keyword evidence="3" id="KW-1185">Reference proteome</keyword>
<evidence type="ECO:0008006" key="4">
    <source>
        <dbReference type="Google" id="ProtNLM"/>
    </source>
</evidence>
<dbReference type="AlphaFoldDB" id="A0A4R6QZC5"/>
<evidence type="ECO:0000256" key="1">
    <source>
        <dbReference type="SAM" id="MobiDB-lite"/>
    </source>
</evidence>
<protein>
    <recommendedName>
        <fullName evidence="4">Integrase catalytic domain-containing protein</fullName>
    </recommendedName>
</protein>
<gene>
    <name evidence="2" type="ORF">EV672_1221</name>
</gene>